<keyword evidence="3" id="KW-1185">Reference proteome</keyword>
<dbReference type="PANTHER" id="PTHR31672">
    <property type="entry name" value="BNACNNG10540D PROTEIN"/>
    <property type="match status" value="1"/>
</dbReference>
<sequence length="413" mass="47101">MIRKRMASLPWEIVMDILNGLPGKDLLRYRCVSKSWRSLIDDPDFIKSHLKRSKETLSNTSLVLVDCYDHNVIGVDLDVLDSLENLDSPVDGRVKAVVGSSNGLLALESGKHIILWNPTTRRYRKLTLPRLVQPAVYGFGHDPVNDDYKMVRVMSFGLPFGGIGQQISRNKVEVYSVKSNTWKPVNDFPYHFHSWSESGVLVSNALHWVVYRELCIMLPSMTTCYGSSLIIAFDLVTGEYREVPLPFNKNNGVRMTVGVLGGSLCAIFNYLVRDIKTNEGYSSDHVDMWVMKEYGVKESWTKLCTVGQRHVIGPLNYVLPIAYLKIGNRVLMNHNGERFMWYDLETEMAENVIIFGSPYKSMKIVLCETSLIGLDRRSGWKRVDEEEEADNGRSQLGLYRRRVSTMESGKWIL</sequence>
<name>A0AA87ZM20_FICCA</name>
<dbReference type="InterPro" id="IPR015915">
    <property type="entry name" value="Kelch-typ_b-propeller"/>
</dbReference>
<dbReference type="InterPro" id="IPR036047">
    <property type="entry name" value="F-box-like_dom_sf"/>
</dbReference>
<accession>A0AA87ZM20</accession>
<dbReference type="Pfam" id="PF00646">
    <property type="entry name" value="F-box"/>
    <property type="match status" value="1"/>
</dbReference>
<dbReference type="NCBIfam" id="TIGR01640">
    <property type="entry name" value="F_box_assoc_1"/>
    <property type="match status" value="1"/>
</dbReference>
<dbReference type="Proteomes" id="UP001187192">
    <property type="component" value="Unassembled WGS sequence"/>
</dbReference>
<dbReference type="SMART" id="SM00256">
    <property type="entry name" value="FBOX"/>
    <property type="match status" value="1"/>
</dbReference>
<feature type="domain" description="F-box" evidence="1">
    <location>
        <begin position="3"/>
        <end position="49"/>
    </location>
</feature>
<dbReference type="InterPro" id="IPR050796">
    <property type="entry name" value="SCF_F-box_component"/>
</dbReference>
<dbReference type="Gene3D" id="1.20.1280.50">
    <property type="match status" value="1"/>
</dbReference>
<dbReference type="EMBL" id="BTGU01000006">
    <property type="protein sequence ID" value="GMN36497.1"/>
    <property type="molecule type" value="Genomic_DNA"/>
</dbReference>
<protein>
    <recommendedName>
        <fullName evidence="1">F-box domain-containing protein</fullName>
    </recommendedName>
</protein>
<proteinExistence type="predicted"/>
<dbReference type="InterPro" id="IPR006527">
    <property type="entry name" value="F-box-assoc_dom_typ1"/>
</dbReference>
<reference evidence="2" key="1">
    <citation type="submission" date="2023-07" db="EMBL/GenBank/DDBJ databases">
        <title>draft genome sequence of fig (Ficus carica).</title>
        <authorList>
            <person name="Takahashi T."/>
            <person name="Nishimura K."/>
        </authorList>
    </citation>
    <scope>NUCLEOTIDE SEQUENCE</scope>
</reference>
<dbReference type="InterPro" id="IPR017451">
    <property type="entry name" value="F-box-assoc_interact_dom"/>
</dbReference>
<evidence type="ECO:0000313" key="3">
    <source>
        <dbReference type="Proteomes" id="UP001187192"/>
    </source>
</evidence>
<gene>
    <name evidence="2" type="ORF">TIFTF001_006060</name>
</gene>
<organism evidence="2 3">
    <name type="scientific">Ficus carica</name>
    <name type="common">Common fig</name>
    <dbReference type="NCBI Taxonomy" id="3494"/>
    <lineage>
        <taxon>Eukaryota</taxon>
        <taxon>Viridiplantae</taxon>
        <taxon>Streptophyta</taxon>
        <taxon>Embryophyta</taxon>
        <taxon>Tracheophyta</taxon>
        <taxon>Spermatophyta</taxon>
        <taxon>Magnoliopsida</taxon>
        <taxon>eudicotyledons</taxon>
        <taxon>Gunneridae</taxon>
        <taxon>Pentapetalae</taxon>
        <taxon>rosids</taxon>
        <taxon>fabids</taxon>
        <taxon>Rosales</taxon>
        <taxon>Moraceae</taxon>
        <taxon>Ficeae</taxon>
        <taxon>Ficus</taxon>
    </lineage>
</organism>
<dbReference type="PROSITE" id="PS50181">
    <property type="entry name" value="FBOX"/>
    <property type="match status" value="1"/>
</dbReference>
<dbReference type="PANTHER" id="PTHR31672:SF13">
    <property type="entry name" value="F-BOX PROTEIN CPR30-LIKE"/>
    <property type="match status" value="1"/>
</dbReference>
<evidence type="ECO:0000313" key="2">
    <source>
        <dbReference type="EMBL" id="GMN36497.1"/>
    </source>
</evidence>
<dbReference type="Pfam" id="PF07734">
    <property type="entry name" value="FBA_1"/>
    <property type="match status" value="1"/>
</dbReference>
<dbReference type="InterPro" id="IPR001810">
    <property type="entry name" value="F-box_dom"/>
</dbReference>
<evidence type="ECO:0000259" key="1">
    <source>
        <dbReference type="PROSITE" id="PS50181"/>
    </source>
</evidence>
<dbReference type="AlphaFoldDB" id="A0AA87ZM20"/>
<dbReference type="CDD" id="cd22157">
    <property type="entry name" value="F-box_AtFBW1-like"/>
    <property type="match status" value="1"/>
</dbReference>
<dbReference type="SUPFAM" id="SSF117281">
    <property type="entry name" value="Kelch motif"/>
    <property type="match status" value="1"/>
</dbReference>
<comment type="caution">
    <text evidence="2">The sequence shown here is derived from an EMBL/GenBank/DDBJ whole genome shotgun (WGS) entry which is preliminary data.</text>
</comment>
<dbReference type="SUPFAM" id="SSF81383">
    <property type="entry name" value="F-box domain"/>
    <property type="match status" value="1"/>
</dbReference>